<keyword evidence="4 17" id="KW-0479">Metal-binding</keyword>
<feature type="signal peptide" evidence="22">
    <location>
        <begin position="1"/>
        <end position="26"/>
    </location>
</feature>
<dbReference type="PROSITE" id="PS51125">
    <property type="entry name" value="NHL"/>
    <property type="match status" value="2"/>
</dbReference>
<feature type="repeat" description="NHL" evidence="19">
    <location>
        <begin position="598"/>
        <end position="642"/>
    </location>
</feature>
<comment type="catalytic activity">
    <reaction evidence="15">
        <text>a [peptide]-C-terminal glycine + 2 L-ascorbate + O2 = a [peptide]-C-terminal (2S)-2-hydroxyglycine + 2 monodehydro-L-ascorbate radical + H2O</text>
        <dbReference type="Rhea" id="RHEA:21452"/>
        <dbReference type="Rhea" id="RHEA-COMP:13486"/>
        <dbReference type="Rhea" id="RHEA-COMP:15321"/>
        <dbReference type="ChEBI" id="CHEBI:15377"/>
        <dbReference type="ChEBI" id="CHEBI:15379"/>
        <dbReference type="ChEBI" id="CHEBI:38290"/>
        <dbReference type="ChEBI" id="CHEBI:59513"/>
        <dbReference type="ChEBI" id="CHEBI:137000"/>
        <dbReference type="ChEBI" id="CHEBI:142768"/>
        <dbReference type="EC" id="1.14.17.3"/>
    </reaction>
</comment>
<comment type="cofactor">
    <cofactor evidence="17">
        <name>Cu(2+)</name>
        <dbReference type="ChEBI" id="CHEBI:29036"/>
    </cofactor>
    <text evidence="17">Binds 2 Cu(2+) ions per subunit.</text>
</comment>
<feature type="repeat" description="NHL" evidence="19">
    <location>
        <begin position="547"/>
        <end position="586"/>
    </location>
</feature>
<proteinExistence type="inferred from homology"/>
<dbReference type="Pfam" id="PF01082">
    <property type="entry name" value="Cu2_monooxygen"/>
    <property type="match status" value="1"/>
</dbReference>
<dbReference type="EMBL" id="VIIS01001149">
    <property type="protein sequence ID" value="KAF0301578.1"/>
    <property type="molecule type" value="Genomic_DNA"/>
</dbReference>
<dbReference type="PANTHER" id="PTHR10680:SF14">
    <property type="entry name" value="PEPTIDYL-GLYCINE ALPHA-AMIDATING MONOOXYGENASE"/>
    <property type="match status" value="1"/>
</dbReference>
<feature type="disulfide bond" evidence="18">
    <location>
        <begin position="212"/>
        <end position="347"/>
    </location>
</feature>
<feature type="domain" description="Copper type II ascorbate-dependent monooxygenase C-terminal" evidence="24">
    <location>
        <begin position="266"/>
        <end position="339"/>
    </location>
</feature>
<keyword evidence="17" id="KW-0106">Calcium</keyword>
<feature type="disulfide bond" evidence="18">
    <location>
        <begin position="306"/>
        <end position="328"/>
    </location>
</feature>
<feature type="binding site" evidence="17">
    <location>
        <position position="94"/>
    </location>
    <ligand>
        <name>Cu(2+)</name>
        <dbReference type="ChEBI" id="CHEBI:29036"/>
        <label>1</label>
        <note>catalytic</note>
    </ligand>
</feature>
<evidence type="ECO:0000256" key="22">
    <source>
        <dbReference type="SAM" id="SignalP"/>
    </source>
</evidence>
<evidence type="ECO:0000256" key="21">
    <source>
        <dbReference type="SAM" id="Phobius"/>
    </source>
</evidence>
<dbReference type="Pfam" id="PF01436">
    <property type="entry name" value="NHL"/>
    <property type="match status" value="1"/>
</dbReference>
<feature type="domain" description="Copper type II ascorbate-dependent monooxygenase N-terminal" evidence="23">
    <location>
        <begin position="49"/>
        <end position="165"/>
    </location>
</feature>
<name>A0A6A4WHP5_AMPAM</name>
<feature type="binding site" evidence="17">
    <location>
        <position position="459"/>
    </location>
    <ligand>
        <name>Ca(2+)</name>
        <dbReference type="ChEBI" id="CHEBI:29108"/>
        <note>structural</note>
    </ligand>
</feature>
<evidence type="ECO:0000256" key="15">
    <source>
        <dbReference type="ARBA" id="ARBA00048431"/>
    </source>
</evidence>
<keyword evidence="8" id="KW-0560">Oxidoreductase</keyword>
<feature type="binding site" evidence="16">
    <location>
        <position position="472"/>
    </location>
    <ligand>
        <name>a protein</name>
        <dbReference type="ChEBI" id="CHEBI:16541"/>
    </ligand>
    <ligandPart>
        <name>C-terminal Xaa-(2S)-2-hydroxyglycine residue</name>
        <dbReference type="ChEBI" id="CHEBI:142768"/>
    </ligandPart>
</feature>
<evidence type="ECO:0000256" key="4">
    <source>
        <dbReference type="ARBA" id="ARBA00022723"/>
    </source>
</evidence>
<evidence type="ECO:0000256" key="1">
    <source>
        <dbReference type="ARBA" id="ARBA00000686"/>
    </source>
</evidence>
<dbReference type="GO" id="GO:0005507">
    <property type="term" value="F:copper ion binding"/>
    <property type="evidence" value="ECO:0007669"/>
    <property type="project" value="InterPro"/>
</dbReference>
<feature type="binding site" evidence="16">
    <location>
        <position position="631"/>
    </location>
    <ligand>
        <name>a protein</name>
        <dbReference type="ChEBI" id="CHEBI:16541"/>
    </ligand>
    <ligandPart>
        <name>C-terminal Xaa-(2S)-2-hydroxyglycine residue</name>
        <dbReference type="ChEBI" id="CHEBI:142768"/>
    </ligandPart>
</feature>
<dbReference type="AlphaFoldDB" id="A0A6A4WHP5"/>
<evidence type="ECO:0000256" key="17">
    <source>
        <dbReference type="PIRSR" id="PIRSR600720-2"/>
    </source>
</evidence>
<feature type="binding site" evidence="17">
    <location>
        <position position="161"/>
    </location>
    <ligand>
        <name>Cu(2+)</name>
        <dbReference type="ChEBI" id="CHEBI:29036"/>
        <label>1</label>
        <note>catalytic</note>
    </ligand>
</feature>
<dbReference type="Proteomes" id="UP000440578">
    <property type="component" value="Unassembled WGS sequence"/>
</dbReference>
<comment type="caution">
    <text evidence="25">The sequence shown here is derived from an EMBL/GenBank/DDBJ whole genome shotgun (WGS) entry which is preliminary data.</text>
</comment>
<evidence type="ECO:0000256" key="2">
    <source>
        <dbReference type="ARBA" id="ARBA00006026"/>
    </source>
</evidence>
<feature type="binding site" evidence="17">
    <location>
        <position position="711"/>
    </location>
    <ligand>
        <name>Zn(2+)</name>
        <dbReference type="ChEBI" id="CHEBI:29105"/>
        <note>catalytic</note>
    </ligand>
</feature>
<protein>
    <submittedName>
        <fullName evidence="25">Peptidyl-glycine alpha-amidating monooxygenase B</fullName>
    </submittedName>
</protein>
<feature type="disulfide bond" evidence="18">
    <location>
        <begin position="556"/>
        <end position="576"/>
    </location>
</feature>
<dbReference type="Pfam" id="PF03712">
    <property type="entry name" value="Cu2_monoox_C"/>
    <property type="match status" value="2"/>
</dbReference>
<keyword evidence="11 18" id="KW-1015">Disulfide bond</keyword>
<organism evidence="25 26">
    <name type="scientific">Amphibalanus amphitrite</name>
    <name type="common">Striped barnacle</name>
    <name type="synonym">Balanus amphitrite</name>
    <dbReference type="NCBI Taxonomy" id="1232801"/>
    <lineage>
        <taxon>Eukaryota</taxon>
        <taxon>Metazoa</taxon>
        <taxon>Ecdysozoa</taxon>
        <taxon>Arthropoda</taxon>
        <taxon>Crustacea</taxon>
        <taxon>Multicrustacea</taxon>
        <taxon>Cirripedia</taxon>
        <taxon>Thoracica</taxon>
        <taxon>Thoracicalcarea</taxon>
        <taxon>Balanomorpha</taxon>
        <taxon>Balanoidea</taxon>
        <taxon>Balanidae</taxon>
        <taxon>Amphibalaninae</taxon>
        <taxon>Amphibalanus</taxon>
    </lineage>
</organism>
<keyword evidence="5 22" id="KW-0732">Signal</keyword>
<dbReference type="OrthoDB" id="10018185at2759"/>
<keyword evidence="21" id="KW-1133">Transmembrane helix</keyword>
<evidence type="ECO:0000256" key="19">
    <source>
        <dbReference type="PROSITE-ProRule" id="PRU00504"/>
    </source>
</evidence>
<dbReference type="InterPro" id="IPR014784">
    <property type="entry name" value="Cu2_ascorb_mOase-like_C"/>
</dbReference>
<reference evidence="25 26" key="1">
    <citation type="submission" date="2019-07" db="EMBL/GenBank/DDBJ databases">
        <title>Draft genome assembly of a fouling barnacle, Amphibalanus amphitrite (Darwin, 1854): The first reference genome for Thecostraca.</title>
        <authorList>
            <person name="Kim W."/>
        </authorList>
    </citation>
    <scope>NUCLEOTIDE SEQUENCE [LARGE SCALE GENOMIC DNA]</scope>
    <source>
        <strain evidence="25">SNU_AA5</strain>
        <tissue evidence="25">Soma without cirri and trophi</tissue>
    </source>
</reference>
<keyword evidence="14" id="KW-0511">Multifunctional enzyme</keyword>
<dbReference type="InterPro" id="IPR008977">
    <property type="entry name" value="PHM/PNGase_F_dom_sf"/>
</dbReference>
<feature type="chain" id="PRO_5036381608" evidence="22">
    <location>
        <begin position="27"/>
        <end position="866"/>
    </location>
</feature>
<comment type="similarity">
    <text evidence="3">In the N-terminal section; belongs to the copper type II ascorbate-dependent monooxygenase family.</text>
</comment>
<dbReference type="GO" id="GO:0004598">
    <property type="term" value="F:peptidylamidoglycolate lyase activity"/>
    <property type="evidence" value="ECO:0007669"/>
    <property type="project" value="UniProtKB-EC"/>
</dbReference>
<evidence type="ECO:0000256" key="5">
    <source>
        <dbReference type="ARBA" id="ARBA00022729"/>
    </source>
</evidence>
<comment type="similarity">
    <text evidence="2">In the C-terminal section; belongs to the peptidyl-alpha-hydroxyglycine alpha-amidating lyase family.</text>
</comment>
<dbReference type="InterPro" id="IPR036939">
    <property type="entry name" value="Cu2_ascorb_mOase_N_sf"/>
</dbReference>
<feature type="domain" description="Copper type II ascorbate-dependent monooxygenase C-terminal" evidence="24">
    <location>
        <begin position="185"/>
        <end position="260"/>
    </location>
</feature>
<dbReference type="Gene3D" id="2.120.10.30">
    <property type="entry name" value="TolB, C-terminal domain"/>
    <property type="match status" value="1"/>
</dbReference>
<feature type="disulfide bond" evidence="18">
    <location>
        <begin position="627"/>
        <end position="638"/>
    </location>
</feature>
<evidence type="ECO:0000256" key="7">
    <source>
        <dbReference type="ARBA" id="ARBA00022833"/>
    </source>
</evidence>
<accession>A0A6A4WHP5</accession>
<dbReference type="Gene3D" id="2.60.120.230">
    <property type="match status" value="2"/>
</dbReference>
<dbReference type="PANTHER" id="PTHR10680">
    <property type="entry name" value="PEPTIDYL-GLYCINE ALPHA-AMIDATING MONOOXYGENASE"/>
    <property type="match status" value="1"/>
</dbReference>
<evidence type="ECO:0000256" key="11">
    <source>
        <dbReference type="ARBA" id="ARBA00023157"/>
    </source>
</evidence>
<evidence type="ECO:0000256" key="18">
    <source>
        <dbReference type="PIRSR" id="PIRSR600720-3"/>
    </source>
</evidence>
<evidence type="ECO:0000256" key="12">
    <source>
        <dbReference type="ARBA" id="ARBA00023180"/>
    </source>
</evidence>
<keyword evidence="21" id="KW-0472">Membrane</keyword>
<keyword evidence="9 17" id="KW-0186">Copper</keyword>
<comment type="catalytic activity">
    <reaction evidence="1">
        <text>a [peptide]-C-terminal (2S)-2-hydroxyglycine = a [peptide]-C-terminal amide + glyoxylate</text>
        <dbReference type="Rhea" id="RHEA:20924"/>
        <dbReference type="Rhea" id="RHEA-COMP:13485"/>
        <dbReference type="Rhea" id="RHEA-COMP:15321"/>
        <dbReference type="ChEBI" id="CHEBI:36655"/>
        <dbReference type="ChEBI" id="CHEBI:137001"/>
        <dbReference type="ChEBI" id="CHEBI:142768"/>
        <dbReference type="EC" id="4.3.2.5"/>
    </reaction>
</comment>
<feature type="binding site" evidence="17">
    <location>
        <position position="228"/>
    </location>
    <ligand>
        <name>Cu(2+)</name>
        <dbReference type="ChEBI" id="CHEBI:29036"/>
        <label>1</label>
        <note>catalytic</note>
    </ligand>
</feature>
<dbReference type="InterPro" id="IPR024548">
    <property type="entry name" value="Cu2_monoox_C"/>
</dbReference>
<dbReference type="GO" id="GO:0016020">
    <property type="term" value="C:membrane"/>
    <property type="evidence" value="ECO:0007669"/>
    <property type="project" value="InterPro"/>
</dbReference>
<feature type="binding site" evidence="17">
    <location>
        <position position="712"/>
    </location>
    <ligand>
        <name>Ca(2+)</name>
        <dbReference type="ChEBI" id="CHEBI:29108"/>
        <note>structural</note>
    </ligand>
</feature>
<keyword evidence="21" id="KW-0812">Transmembrane</keyword>
<dbReference type="InterPro" id="IPR001258">
    <property type="entry name" value="NHL_repeat"/>
</dbReference>
<dbReference type="GO" id="GO:0004504">
    <property type="term" value="F:peptidylglycine monooxygenase activity"/>
    <property type="evidence" value="ECO:0007669"/>
    <property type="project" value="UniProtKB-EC"/>
</dbReference>
<dbReference type="SUPFAM" id="SSF49742">
    <property type="entry name" value="PHM/PNGase F"/>
    <property type="match status" value="3"/>
</dbReference>
<keyword evidence="7 17" id="KW-0862">Zinc</keyword>
<feature type="binding site" evidence="17">
    <location>
        <position position="327"/>
    </location>
    <ligand>
        <name>Cu(2+)</name>
        <dbReference type="ChEBI" id="CHEBI:29036"/>
        <label>1</label>
        <note>catalytic</note>
    </ligand>
</feature>
<dbReference type="InterPro" id="IPR011042">
    <property type="entry name" value="6-blade_b-propeller_TolB-like"/>
</dbReference>
<dbReference type="EMBL" id="VIIS01001149">
    <property type="protein sequence ID" value="KAF0301577.1"/>
    <property type="molecule type" value="Genomic_DNA"/>
</dbReference>
<dbReference type="GO" id="GO:0006518">
    <property type="term" value="P:peptide metabolic process"/>
    <property type="evidence" value="ECO:0007669"/>
    <property type="project" value="InterPro"/>
</dbReference>
<feature type="binding site" evidence="16">
    <location>
        <position position="575"/>
    </location>
    <ligand>
        <name>a protein</name>
        <dbReference type="ChEBI" id="CHEBI:16541"/>
    </ligand>
    <ligandPart>
        <name>C-terminal Xaa-(2S)-2-hydroxyglycine residue</name>
        <dbReference type="ChEBI" id="CHEBI:142768"/>
    </ligandPart>
</feature>
<feature type="region of interest" description="Disordered" evidence="20">
    <location>
        <begin position="397"/>
        <end position="420"/>
    </location>
</feature>
<keyword evidence="10 25" id="KW-0503">Monooxygenase</keyword>
<keyword evidence="12" id="KW-0325">Glycoprotein</keyword>
<evidence type="ECO:0000256" key="3">
    <source>
        <dbReference type="ARBA" id="ARBA00010263"/>
    </source>
</evidence>
<dbReference type="CDD" id="cd14958">
    <property type="entry name" value="NHL_PAL_like"/>
    <property type="match status" value="1"/>
</dbReference>
<evidence type="ECO:0000256" key="10">
    <source>
        <dbReference type="ARBA" id="ARBA00023033"/>
    </source>
</evidence>
<gene>
    <name evidence="25" type="primary">pam-b_1</name>
    <name evidence="25" type="ORF">FJT64_026157</name>
</gene>
<evidence type="ECO:0000259" key="24">
    <source>
        <dbReference type="Pfam" id="PF03712"/>
    </source>
</evidence>
<feature type="binding site" evidence="17">
    <location>
        <position position="93"/>
    </location>
    <ligand>
        <name>Cu(2+)</name>
        <dbReference type="ChEBI" id="CHEBI:29036"/>
        <label>1</label>
        <note>catalytic</note>
    </ligand>
</feature>
<evidence type="ECO:0000256" key="14">
    <source>
        <dbReference type="ARBA" id="ARBA00023268"/>
    </source>
</evidence>
<evidence type="ECO:0000256" key="13">
    <source>
        <dbReference type="ARBA" id="ARBA00023239"/>
    </source>
</evidence>
<evidence type="ECO:0000256" key="8">
    <source>
        <dbReference type="ARBA" id="ARBA00023002"/>
    </source>
</evidence>
<keyword evidence="26" id="KW-1185">Reference proteome</keyword>
<feature type="disulfide bond" evidence="18">
    <location>
        <begin position="63"/>
        <end position="115"/>
    </location>
</feature>
<evidence type="ECO:0000256" key="20">
    <source>
        <dbReference type="SAM" id="MobiDB-lite"/>
    </source>
</evidence>
<comment type="cofactor">
    <cofactor evidence="17">
        <name>Zn(2+)</name>
        <dbReference type="ChEBI" id="CHEBI:29105"/>
    </cofactor>
    <text evidence="17">Binds one Zn(2+) ion per subunit.</text>
</comment>
<dbReference type="SUPFAM" id="SSF101898">
    <property type="entry name" value="NHL repeat"/>
    <property type="match status" value="1"/>
</dbReference>
<dbReference type="GO" id="GO:0005576">
    <property type="term" value="C:extracellular region"/>
    <property type="evidence" value="ECO:0007669"/>
    <property type="project" value="TreeGrafter"/>
</dbReference>
<dbReference type="PROSITE" id="PS00084">
    <property type="entry name" value="CU2_MONOOXYGENASE_1"/>
    <property type="match status" value="1"/>
</dbReference>
<evidence type="ECO:0000256" key="9">
    <source>
        <dbReference type="ARBA" id="ARBA00023008"/>
    </source>
</evidence>
<dbReference type="Gene3D" id="2.60.120.310">
    <property type="entry name" value="Copper type II, ascorbate-dependent monooxygenase, N-terminal domain"/>
    <property type="match status" value="1"/>
</dbReference>
<feature type="binding site" evidence="17">
    <location>
        <position position="615"/>
    </location>
    <ligand>
        <name>Zn(2+)</name>
        <dbReference type="ChEBI" id="CHEBI:29105"/>
        <note>catalytic</note>
    </ligand>
</feature>
<keyword evidence="13" id="KW-0456">Lyase</keyword>
<feature type="transmembrane region" description="Helical" evidence="21">
    <location>
        <begin position="781"/>
        <end position="801"/>
    </location>
</feature>
<dbReference type="InterPro" id="IPR000323">
    <property type="entry name" value="Cu2_ascorb_mOase_N"/>
</dbReference>
<evidence type="ECO:0000313" key="25">
    <source>
        <dbReference type="EMBL" id="KAF0301578.1"/>
    </source>
</evidence>
<evidence type="ECO:0000256" key="6">
    <source>
        <dbReference type="ARBA" id="ARBA00022737"/>
    </source>
</evidence>
<dbReference type="InterPro" id="IPR000720">
    <property type="entry name" value="PHM/PAL"/>
</dbReference>
<feature type="binding site" evidence="17">
    <location>
        <position position="230"/>
    </location>
    <ligand>
        <name>Cu(2+)</name>
        <dbReference type="ChEBI" id="CHEBI:29036"/>
        <label>1</label>
        <note>catalytic</note>
    </ligand>
</feature>
<evidence type="ECO:0000256" key="16">
    <source>
        <dbReference type="PIRSR" id="PIRSR600720-1"/>
    </source>
</evidence>
<evidence type="ECO:0000313" key="26">
    <source>
        <dbReference type="Proteomes" id="UP000440578"/>
    </source>
</evidence>
<evidence type="ECO:0000259" key="23">
    <source>
        <dbReference type="Pfam" id="PF01082"/>
    </source>
</evidence>
<dbReference type="PRINTS" id="PR00790">
    <property type="entry name" value="PAMONOXGNASE"/>
</dbReference>
<keyword evidence="6" id="KW-0677">Repeat</keyword>
<dbReference type="InterPro" id="IPR020611">
    <property type="entry name" value="Cu2_ascorb_mOase_CS-1"/>
</dbReference>
<sequence>MSEAMSVGALRLAVIALLAVAAPVFGRRFHTRGEPAVRPHHSSRPVEFHMPPYQPKENDAYVCTGIKVSDLAGTDATVWVTQYRALSDADTAHHMLLFQCDDLTPQQRAAGKWECGHHGVCQNSQVMYAWAKNAPATKLPDDVGFKIGGTTQHKYLVLQIHYAHPLPAPDTSGVELMVSEKPQKYQAGIYLLLDGSVVIPPNTPVTHADVNCQFNGENTLTAFAYRVHAHKLGKVITGYRYNTQNQTLVEMARGNPQWPTLTGNLSISQNQTLVEMARGNPQWPQAFYPMKHPIDIHPGDLVHARCTFDSTGRNRTTRIGATSADEMCNLYVMYYTDAEKGRSAFACMGENVPELTDALPANSDQPLPPNPLLEEHAKHTHKEDMTKTLQYNVAATGSSAGAADMQSEQHQEQPELKPIGTVLNPDDYEPGRIAKALGGVQFVHNWGGSAHTFGQAVAVSVDLSGNVVVFHRASRAWSGGSFNGNRLRDTSSPIPENTIVYLRNDTGEIVFQMGARLLLSSCLLPVFKFSPRGGDGTPQLTLGTKFEPGSDDYHFCKPTSVAVMRDGSFFVADGYCNTRILKFGPGGGRPVRTVGRASSSLLGRPPALDEFNIPHSLTLLEDRNMICTADRENGRVVCFRASDLSATDVTINWQRSRIYGLAYSPRDGGALFVVNGPNYAGNKVQGYVVSVTSKSVTSTFSPDGNGLSNPHDVAVSRDGSAVYVVELNPRKVWRFNVDGPHTAQKKSNLQTSADPTVEFVKSPDAAGDDSAAPSLSGHAKLAMAALFGVPVVLFVVIMAVLRLRKRNQRRRFFLHNLNDGPGHRKTLDSLLGTKSRQGFEPLATQDLDDDSDSDVEEFIAKIKSRT</sequence>